<dbReference type="AlphaFoldDB" id="A0A366HU61"/>
<name>A0A366HU61_9BACT</name>
<accession>A0A366HU61</accession>
<sequence length="102" mass="11383">MWVELSTGMGFDLMQILERTPDGFSLLRQTRRAEHMYCSKNQENEPRLRAEILAICESEMWLGFGVLLSNGFVVTAGISEWDTTVGIYVAGGEDASELVLPP</sequence>
<dbReference type="Proteomes" id="UP000253426">
    <property type="component" value="Unassembled WGS sequence"/>
</dbReference>
<keyword evidence="2" id="KW-1185">Reference proteome</keyword>
<comment type="caution">
    <text evidence="1">The sequence shown here is derived from an EMBL/GenBank/DDBJ whole genome shotgun (WGS) entry which is preliminary data.</text>
</comment>
<reference evidence="1 2" key="1">
    <citation type="submission" date="2018-06" db="EMBL/GenBank/DDBJ databases">
        <title>Genomic Encyclopedia of Type Strains, Phase IV (KMG-IV): sequencing the most valuable type-strain genomes for metagenomic binning, comparative biology and taxonomic classification.</title>
        <authorList>
            <person name="Goeker M."/>
        </authorList>
    </citation>
    <scope>NUCLEOTIDE SEQUENCE [LARGE SCALE GENOMIC DNA]</scope>
    <source>
        <strain evidence="1 2">DSM 25532</strain>
    </source>
</reference>
<dbReference type="EMBL" id="QNRR01000002">
    <property type="protein sequence ID" value="RBP46473.1"/>
    <property type="molecule type" value="Genomic_DNA"/>
</dbReference>
<evidence type="ECO:0000313" key="1">
    <source>
        <dbReference type="EMBL" id="RBP46473.1"/>
    </source>
</evidence>
<gene>
    <name evidence="1" type="ORF">DES53_102864</name>
</gene>
<evidence type="ECO:0000313" key="2">
    <source>
        <dbReference type="Proteomes" id="UP000253426"/>
    </source>
</evidence>
<organism evidence="1 2">
    <name type="scientific">Roseimicrobium gellanilyticum</name>
    <dbReference type="NCBI Taxonomy" id="748857"/>
    <lineage>
        <taxon>Bacteria</taxon>
        <taxon>Pseudomonadati</taxon>
        <taxon>Verrucomicrobiota</taxon>
        <taxon>Verrucomicrobiia</taxon>
        <taxon>Verrucomicrobiales</taxon>
        <taxon>Verrucomicrobiaceae</taxon>
        <taxon>Roseimicrobium</taxon>
    </lineage>
</organism>
<protein>
    <submittedName>
        <fullName evidence="1">Uncharacterized protein</fullName>
    </submittedName>
</protein>
<proteinExistence type="predicted"/>